<dbReference type="InterPro" id="IPR020846">
    <property type="entry name" value="MFS_dom"/>
</dbReference>
<keyword evidence="5 8" id="KW-0812">Transmembrane</keyword>
<evidence type="ECO:0000256" key="7">
    <source>
        <dbReference type="ARBA" id="ARBA00023136"/>
    </source>
</evidence>
<evidence type="ECO:0000259" key="9">
    <source>
        <dbReference type="PROSITE" id="PS50850"/>
    </source>
</evidence>
<name>A0A849AES6_9ACTN</name>
<feature type="transmembrane region" description="Helical" evidence="8">
    <location>
        <begin position="251"/>
        <end position="272"/>
    </location>
</feature>
<dbReference type="PRINTS" id="PR01036">
    <property type="entry name" value="TCRTETB"/>
</dbReference>
<dbReference type="EMBL" id="JABEND010000009">
    <property type="protein sequence ID" value="NNG36970.1"/>
    <property type="molecule type" value="Genomic_DNA"/>
</dbReference>
<evidence type="ECO:0000256" key="1">
    <source>
        <dbReference type="ARBA" id="ARBA00004429"/>
    </source>
</evidence>
<feature type="transmembrane region" description="Helical" evidence="8">
    <location>
        <begin position="278"/>
        <end position="298"/>
    </location>
</feature>
<dbReference type="PANTHER" id="PTHR23501:SF191">
    <property type="entry name" value="VACUOLAR BASIC AMINO ACID TRANSPORTER 4"/>
    <property type="match status" value="1"/>
</dbReference>
<feature type="transmembrane region" description="Helical" evidence="8">
    <location>
        <begin position="182"/>
        <end position="199"/>
    </location>
</feature>
<evidence type="ECO:0000256" key="6">
    <source>
        <dbReference type="ARBA" id="ARBA00022989"/>
    </source>
</evidence>
<evidence type="ECO:0000256" key="2">
    <source>
        <dbReference type="ARBA" id="ARBA00007520"/>
    </source>
</evidence>
<feature type="transmembrane region" description="Helical" evidence="8">
    <location>
        <begin position="86"/>
        <end position="107"/>
    </location>
</feature>
<accession>A0A849AES6</accession>
<dbReference type="Gene3D" id="1.20.1250.20">
    <property type="entry name" value="MFS general substrate transporter like domains"/>
    <property type="match status" value="1"/>
</dbReference>
<keyword evidence="11" id="KW-1185">Reference proteome</keyword>
<dbReference type="PROSITE" id="PS50850">
    <property type="entry name" value="MFS"/>
    <property type="match status" value="1"/>
</dbReference>
<dbReference type="SUPFAM" id="SSF103473">
    <property type="entry name" value="MFS general substrate transporter"/>
    <property type="match status" value="1"/>
</dbReference>
<feature type="transmembrane region" description="Helical" evidence="8">
    <location>
        <begin position="310"/>
        <end position="333"/>
    </location>
</feature>
<dbReference type="GO" id="GO:0022857">
    <property type="term" value="F:transmembrane transporter activity"/>
    <property type="evidence" value="ECO:0007669"/>
    <property type="project" value="InterPro"/>
</dbReference>
<feature type="transmembrane region" description="Helical" evidence="8">
    <location>
        <begin position="425"/>
        <end position="447"/>
    </location>
</feature>
<feature type="transmembrane region" description="Helical" evidence="8">
    <location>
        <begin position="119"/>
        <end position="137"/>
    </location>
</feature>
<sequence>MLSTALVAIDATILATAVNAIVGDLGGFTQFPWLFSVYLLSQAVAVPIYGKIADLVGRKKVMLFGVAMFVLGSILCGSAWNMTVLIVFRAIQGLGAGAVQPIGMTIIGDIYTVAERAKVQGYLAGVWAAASVVGPTLGGVFADHLGWRWIFWINVPLGAAAAVVLIRRFTEKVTRKPHRIDYAGAALLAIGSALLVLGLLEGGTRWSWTSWQSGVVLGGALVALLAAIWVERHAAEPMLPGWVLSDRTQRSANLVGLLVGIVLISLTTYIPLYGQSALHTSALVAGLALAALTMGWPLAATNAGRLYLKIGFRSTALIGAGIAAAGAASLLLLGAGSSIWQVAVSCFVTGVGMGLLVPPTMVALQSAVPWERRGVATGANMFARSIGSALGAAMSGALANAALSVPVGASGIQPGMFSAEQISTAARTVFLGATVAAVLAVAAVLLMPRDRRGGGEHDRTAARGHDQPS</sequence>
<feature type="transmembrane region" description="Helical" evidence="8">
    <location>
        <begin position="149"/>
        <end position="170"/>
    </location>
</feature>
<dbReference type="RefSeq" id="WP_171200747.1">
    <property type="nucleotide sequence ID" value="NZ_JABEND010000009.1"/>
</dbReference>
<reference evidence="10 11" key="1">
    <citation type="submission" date="2020-05" db="EMBL/GenBank/DDBJ databases">
        <title>Nakamurella sp. DB0629 isolated from air conditioner.</title>
        <authorList>
            <person name="Kim D.H."/>
            <person name="Kim D.-U."/>
        </authorList>
    </citation>
    <scope>NUCLEOTIDE SEQUENCE [LARGE SCALE GENOMIC DNA]</scope>
    <source>
        <strain evidence="10 11">DB0629</strain>
    </source>
</reference>
<feature type="domain" description="Major facilitator superfamily (MFS) profile" evidence="9">
    <location>
        <begin position="1"/>
        <end position="451"/>
    </location>
</feature>
<keyword evidence="6 8" id="KW-1133">Transmembrane helix</keyword>
<dbReference type="Gene3D" id="1.20.1720.10">
    <property type="entry name" value="Multidrug resistance protein D"/>
    <property type="match status" value="1"/>
</dbReference>
<dbReference type="FunFam" id="1.20.1720.10:FF:000004">
    <property type="entry name" value="EmrB/QacA family drug resistance transporter"/>
    <property type="match status" value="1"/>
</dbReference>
<evidence type="ECO:0000313" key="10">
    <source>
        <dbReference type="EMBL" id="NNG36970.1"/>
    </source>
</evidence>
<proteinExistence type="inferred from homology"/>
<comment type="caution">
    <text evidence="10">The sequence shown here is derived from an EMBL/GenBank/DDBJ whole genome shotgun (WGS) entry which is preliminary data.</text>
</comment>
<organism evidence="10 11">
    <name type="scientific">Nakamurella aerolata</name>
    <dbReference type="NCBI Taxonomy" id="1656892"/>
    <lineage>
        <taxon>Bacteria</taxon>
        <taxon>Bacillati</taxon>
        <taxon>Actinomycetota</taxon>
        <taxon>Actinomycetes</taxon>
        <taxon>Nakamurellales</taxon>
        <taxon>Nakamurellaceae</taxon>
        <taxon>Nakamurella</taxon>
    </lineage>
</organism>
<dbReference type="Pfam" id="PF07690">
    <property type="entry name" value="MFS_1"/>
    <property type="match status" value="1"/>
</dbReference>
<dbReference type="AlphaFoldDB" id="A0A849AES6"/>
<dbReference type="PANTHER" id="PTHR23501">
    <property type="entry name" value="MAJOR FACILITATOR SUPERFAMILY"/>
    <property type="match status" value="1"/>
</dbReference>
<evidence type="ECO:0000256" key="5">
    <source>
        <dbReference type="ARBA" id="ARBA00022692"/>
    </source>
</evidence>
<keyword evidence="7 8" id="KW-0472">Membrane</keyword>
<evidence type="ECO:0000256" key="4">
    <source>
        <dbReference type="ARBA" id="ARBA00022475"/>
    </source>
</evidence>
<evidence type="ECO:0000256" key="3">
    <source>
        <dbReference type="ARBA" id="ARBA00022448"/>
    </source>
</evidence>
<gene>
    <name evidence="10" type="ORF">HKD39_14885</name>
</gene>
<protein>
    <submittedName>
        <fullName evidence="10">MFS transporter</fullName>
    </submittedName>
</protein>
<comment type="similarity">
    <text evidence="2">Belongs to the major facilitator superfamily. TCR/Tet family.</text>
</comment>
<dbReference type="InterPro" id="IPR011701">
    <property type="entry name" value="MFS"/>
</dbReference>
<feature type="transmembrane region" description="Helical" evidence="8">
    <location>
        <begin position="61"/>
        <end position="80"/>
    </location>
</feature>
<evidence type="ECO:0000256" key="8">
    <source>
        <dbReference type="SAM" id="Phobius"/>
    </source>
</evidence>
<dbReference type="InterPro" id="IPR036259">
    <property type="entry name" value="MFS_trans_sf"/>
</dbReference>
<feature type="transmembrane region" description="Helical" evidence="8">
    <location>
        <begin position="211"/>
        <end position="230"/>
    </location>
</feature>
<dbReference type="GO" id="GO:0005886">
    <property type="term" value="C:plasma membrane"/>
    <property type="evidence" value="ECO:0007669"/>
    <property type="project" value="UniProtKB-SubCell"/>
</dbReference>
<feature type="transmembrane region" description="Helical" evidence="8">
    <location>
        <begin position="385"/>
        <end position="405"/>
    </location>
</feature>
<feature type="transmembrane region" description="Helical" evidence="8">
    <location>
        <begin position="339"/>
        <end position="364"/>
    </location>
</feature>
<dbReference type="Proteomes" id="UP000562984">
    <property type="component" value="Unassembled WGS sequence"/>
</dbReference>
<keyword evidence="4" id="KW-1003">Cell membrane</keyword>
<evidence type="ECO:0000313" key="11">
    <source>
        <dbReference type="Proteomes" id="UP000562984"/>
    </source>
</evidence>
<feature type="transmembrane region" description="Helical" evidence="8">
    <location>
        <begin position="30"/>
        <end position="49"/>
    </location>
</feature>
<dbReference type="CDD" id="cd17502">
    <property type="entry name" value="MFS_Azr1_MDR_like"/>
    <property type="match status" value="1"/>
</dbReference>
<comment type="subcellular location">
    <subcellularLocation>
        <location evidence="1">Cell inner membrane</location>
        <topology evidence="1">Multi-pass membrane protein</topology>
    </subcellularLocation>
</comment>
<keyword evidence="3" id="KW-0813">Transport</keyword>